<evidence type="ECO:0000256" key="1">
    <source>
        <dbReference type="ARBA" id="ARBA00004370"/>
    </source>
</evidence>
<sequence length="234" mass="26484">CNLQLQFYYKICSETRFVKKGSDLLLNVDKNAIEQGDDFNWKCNFDLIIKFNDGKEPSVLGEYQGRAYFFEQNYSVVIRNVQHEDSGNYKATATGLKERIIADYTVTVQDPVSPVKLTTHSFDAWDCNFTATCKVVDSEVSGNYQCDNQTCYPLSEPDVKDSLLTVYVQEGSVLCNHSNIVSWTDDTKPLLTVYNSDQLMASQTVSLIIDKEVRKRWGEILDAVDPPPPGMSEL</sequence>
<dbReference type="PANTHER" id="PTHR12080:SF80">
    <property type="entry name" value="IMMUNOGLOBULIN V-SET DOMAIN-CONTAINING PROTEIN"/>
    <property type="match status" value="1"/>
</dbReference>
<evidence type="ECO:0000256" key="3">
    <source>
        <dbReference type="ARBA" id="ARBA00023136"/>
    </source>
</evidence>
<dbReference type="GO" id="GO:0016020">
    <property type="term" value="C:membrane"/>
    <property type="evidence" value="ECO:0007669"/>
    <property type="project" value="UniProtKB-SubCell"/>
</dbReference>
<keyword evidence="3" id="KW-0472">Membrane</keyword>
<keyword evidence="4" id="KW-0325">Glycoprotein</keyword>
<dbReference type="AlphaFoldDB" id="A0A3Q2CIZ8"/>
<dbReference type="Ensembl" id="ENSCVAT00000007135.1">
    <property type="protein sequence ID" value="ENSCVAP00000005164.1"/>
    <property type="gene ID" value="ENSCVAG00000006526.1"/>
</dbReference>
<comment type="subcellular location">
    <subcellularLocation>
        <location evidence="1">Membrane</location>
    </subcellularLocation>
</comment>
<organism evidence="5 6">
    <name type="scientific">Cyprinodon variegatus</name>
    <name type="common">Sheepshead minnow</name>
    <dbReference type="NCBI Taxonomy" id="28743"/>
    <lineage>
        <taxon>Eukaryota</taxon>
        <taxon>Metazoa</taxon>
        <taxon>Chordata</taxon>
        <taxon>Craniata</taxon>
        <taxon>Vertebrata</taxon>
        <taxon>Euteleostomi</taxon>
        <taxon>Actinopterygii</taxon>
        <taxon>Neopterygii</taxon>
        <taxon>Teleostei</taxon>
        <taxon>Neoteleostei</taxon>
        <taxon>Acanthomorphata</taxon>
        <taxon>Ovalentaria</taxon>
        <taxon>Atherinomorphae</taxon>
        <taxon>Cyprinodontiformes</taxon>
        <taxon>Cyprinodontidae</taxon>
        <taxon>Cyprinodon</taxon>
    </lineage>
</organism>
<name>A0A3Q2CIZ8_CYPVA</name>
<protein>
    <recommendedName>
        <fullName evidence="7">Immunoglobulin subtype domain-containing protein</fullName>
    </recommendedName>
</protein>
<dbReference type="GeneTree" id="ENSGT00940000174562"/>
<dbReference type="OMA" id="NKVSWKA"/>
<reference evidence="5" key="1">
    <citation type="submission" date="2025-08" db="UniProtKB">
        <authorList>
            <consortium name="Ensembl"/>
        </authorList>
    </citation>
    <scope>IDENTIFICATION</scope>
</reference>
<evidence type="ECO:0000313" key="6">
    <source>
        <dbReference type="Proteomes" id="UP000265020"/>
    </source>
</evidence>
<keyword evidence="6" id="KW-1185">Reference proteome</keyword>
<dbReference type="SUPFAM" id="SSF48726">
    <property type="entry name" value="Immunoglobulin"/>
    <property type="match status" value="1"/>
</dbReference>
<evidence type="ECO:0008006" key="7">
    <source>
        <dbReference type="Google" id="ProtNLM"/>
    </source>
</evidence>
<dbReference type="PANTHER" id="PTHR12080">
    <property type="entry name" value="SIGNALING LYMPHOCYTIC ACTIVATION MOLECULE"/>
    <property type="match status" value="1"/>
</dbReference>
<evidence type="ECO:0000256" key="4">
    <source>
        <dbReference type="ARBA" id="ARBA00023180"/>
    </source>
</evidence>
<evidence type="ECO:0000256" key="2">
    <source>
        <dbReference type="ARBA" id="ARBA00022729"/>
    </source>
</evidence>
<dbReference type="STRING" id="28743.ENSCVAP00000005164"/>
<dbReference type="InterPro" id="IPR013783">
    <property type="entry name" value="Ig-like_fold"/>
</dbReference>
<evidence type="ECO:0000313" key="5">
    <source>
        <dbReference type="Ensembl" id="ENSCVAP00000005164.1"/>
    </source>
</evidence>
<reference evidence="5" key="2">
    <citation type="submission" date="2025-09" db="UniProtKB">
        <authorList>
            <consortium name="Ensembl"/>
        </authorList>
    </citation>
    <scope>IDENTIFICATION</scope>
</reference>
<dbReference type="InterPro" id="IPR015631">
    <property type="entry name" value="CD2/SLAM_rcpt"/>
</dbReference>
<keyword evidence="2" id="KW-0732">Signal</keyword>
<proteinExistence type="predicted"/>
<dbReference type="Proteomes" id="UP000265020">
    <property type="component" value="Unassembled WGS sequence"/>
</dbReference>
<dbReference type="InterPro" id="IPR036179">
    <property type="entry name" value="Ig-like_dom_sf"/>
</dbReference>
<dbReference type="Gene3D" id="2.60.40.10">
    <property type="entry name" value="Immunoglobulins"/>
    <property type="match status" value="1"/>
</dbReference>
<accession>A0A3Q2CIZ8</accession>